<dbReference type="SUPFAM" id="SSF102215">
    <property type="entry name" value="Creatininase"/>
    <property type="match status" value="1"/>
</dbReference>
<evidence type="ECO:0000256" key="4">
    <source>
        <dbReference type="ARBA" id="ARBA00022833"/>
    </source>
</evidence>
<organism evidence="7 8">
    <name type="scientific">Aphanothece cf. minutissima CCALA 015</name>
    <dbReference type="NCBI Taxonomy" id="2107695"/>
    <lineage>
        <taxon>Bacteria</taxon>
        <taxon>Bacillati</taxon>
        <taxon>Cyanobacteriota</taxon>
        <taxon>Cyanophyceae</taxon>
        <taxon>Oscillatoriophycideae</taxon>
        <taxon>Chroococcales</taxon>
        <taxon>Aphanothecaceae</taxon>
        <taxon>Aphanothece</taxon>
    </lineage>
</organism>
<feature type="region of interest" description="Disordered" evidence="6">
    <location>
        <begin position="207"/>
        <end position="233"/>
    </location>
</feature>
<sequence length="272" mass="28668">MPSTAPGPSTVPGPVASNEEIRLQLRSWPEVEDYLSRCRGVIVPLGSTEQHGPTGAIGTDALTAEAVALEVGRRTGVLVTPAQAFGMAEHHLGFAGTISLQPSTLLAVLHDVVLSLARHGFERIYVINGHGGNIATARAAFAQAYGTAASRGLPGAERLRCRLANWFTAGPVMREARDRYGEREGHHATPSEIALTLHLEPSLGAKQRPLPEAAPAGPIHGPEDFRRRHPDGRMGSDPFLASAEHGARFLELAAAALADDLADFLGPDGEAG</sequence>
<evidence type="ECO:0000256" key="5">
    <source>
        <dbReference type="ARBA" id="ARBA00024029"/>
    </source>
</evidence>
<keyword evidence="2" id="KW-0479">Metal-binding</keyword>
<dbReference type="PANTHER" id="PTHR35005:SF1">
    <property type="entry name" value="2-AMINO-5-FORMYLAMINO-6-RIBOSYLAMINOPYRIMIDIN-4(3H)-ONE 5'-MONOPHOSPHATE DEFORMYLASE"/>
    <property type="match status" value="1"/>
</dbReference>
<dbReference type="InterPro" id="IPR024087">
    <property type="entry name" value="Creatininase-like_sf"/>
</dbReference>
<evidence type="ECO:0000256" key="3">
    <source>
        <dbReference type="ARBA" id="ARBA00022801"/>
    </source>
</evidence>
<dbReference type="PANTHER" id="PTHR35005">
    <property type="entry name" value="3-DEHYDRO-SCYLLO-INOSOSE HYDROLASE"/>
    <property type="match status" value="1"/>
</dbReference>
<proteinExistence type="inferred from homology"/>
<dbReference type="InterPro" id="IPR003785">
    <property type="entry name" value="Creatininase/forma_Hydrolase"/>
</dbReference>
<dbReference type="Pfam" id="PF02633">
    <property type="entry name" value="Creatininase"/>
    <property type="match status" value="1"/>
</dbReference>
<evidence type="ECO:0000256" key="2">
    <source>
        <dbReference type="ARBA" id="ARBA00022723"/>
    </source>
</evidence>
<dbReference type="Gene3D" id="3.40.50.10310">
    <property type="entry name" value="Creatininase"/>
    <property type="match status" value="1"/>
</dbReference>
<name>A0ABX5F7V9_9CHRO</name>
<keyword evidence="8" id="KW-1185">Reference proteome</keyword>
<evidence type="ECO:0000313" key="8">
    <source>
        <dbReference type="Proteomes" id="UP000238218"/>
    </source>
</evidence>
<dbReference type="EMBL" id="PVWP01000005">
    <property type="protein sequence ID" value="PSB37708.1"/>
    <property type="molecule type" value="Genomic_DNA"/>
</dbReference>
<comment type="caution">
    <text evidence="7">The sequence shown here is derived from an EMBL/GenBank/DDBJ whole genome shotgun (WGS) entry which is preliminary data.</text>
</comment>
<comment type="similarity">
    <text evidence="5">Belongs to the creatininase superfamily.</text>
</comment>
<evidence type="ECO:0000313" key="7">
    <source>
        <dbReference type="EMBL" id="PSB37708.1"/>
    </source>
</evidence>
<keyword evidence="4" id="KW-0862">Zinc</keyword>
<evidence type="ECO:0000256" key="6">
    <source>
        <dbReference type="SAM" id="MobiDB-lite"/>
    </source>
</evidence>
<keyword evidence="3" id="KW-0378">Hydrolase</keyword>
<feature type="compositionally biased region" description="Basic and acidic residues" evidence="6">
    <location>
        <begin position="221"/>
        <end position="233"/>
    </location>
</feature>
<comment type="cofactor">
    <cofactor evidence="1">
        <name>Zn(2+)</name>
        <dbReference type="ChEBI" id="CHEBI:29105"/>
    </cofactor>
</comment>
<reference evidence="7 8" key="1">
    <citation type="submission" date="2018-03" db="EMBL/GenBank/DDBJ databases">
        <title>The ancient ancestry and fast evolution of plastids.</title>
        <authorList>
            <person name="Moore K.R."/>
            <person name="Magnabosco C."/>
            <person name="Momper L."/>
            <person name="Gold D.A."/>
            <person name="Bosak T."/>
            <person name="Fournier G.P."/>
        </authorList>
    </citation>
    <scope>NUCLEOTIDE SEQUENCE [LARGE SCALE GENOMIC DNA]</scope>
    <source>
        <strain evidence="7 8">CCALA 015</strain>
    </source>
</reference>
<accession>A0ABX5F7V9</accession>
<protein>
    <submittedName>
        <fullName evidence="7">Amidase</fullName>
    </submittedName>
</protein>
<gene>
    <name evidence="7" type="ORF">C7B81_08090</name>
</gene>
<evidence type="ECO:0000256" key="1">
    <source>
        <dbReference type="ARBA" id="ARBA00001947"/>
    </source>
</evidence>
<dbReference type="Proteomes" id="UP000238218">
    <property type="component" value="Unassembled WGS sequence"/>
</dbReference>